<comment type="caution">
    <text evidence="1">The sequence shown here is derived from an EMBL/GenBank/DDBJ whole genome shotgun (WGS) entry which is preliminary data.</text>
</comment>
<reference evidence="2" key="1">
    <citation type="journal article" date="2019" name="Int. J. Syst. Evol. Microbiol.">
        <title>The Global Catalogue of Microorganisms (GCM) 10K type strain sequencing project: providing services to taxonomists for standard genome sequencing and annotation.</title>
        <authorList>
            <consortium name="The Broad Institute Genomics Platform"/>
            <consortium name="The Broad Institute Genome Sequencing Center for Infectious Disease"/>
            <person name="Wu L."/>
            <person name="Ma J."/>
        </authorList>
    </citation>
    <scope>NUCLEOTIDE SEQUENCE [LARGE SCALE GENOMIC DNA]</scope>
    <source>
        <strain evidence="2">CCUG 56607</strain>
    </source>
</reference>
<organism evidence="1 2">
    <name type="scientific">Thalassobacillus hwangdonensis</name>
    <dbReference type="NCBI Taxonomy" id="546108"/>
    <lineage>
        <taxon>Bacteria</taxon>
        <taxon>Bacillati</taxon>
        <taxon>Bacillota</taxon>
        <taxon>Bacilli</taxon>
        <taxon>Bacillales</taxon>
        <taxon>Bacillaceae</taxon>
        <taxon>Thalassobacillus</taxon>
    </lineage>
</organism>
<dbReference type="EMBL" id="JBHTKL010000005">
    <property type="protein sequence ID" value="MFD1019513.1"/>
    <property type="molecule type" value="Genomic_DNA"/>
</dbReference>
<gene>
    <name evidence="1" type="ORF">ACFQ2J_10055</name>
</gene>
<dbReference type="RefSeq" id="WP_386059526.1">
    <property type="nucleotide sequence ID" value="NZ_JBHTKL010000005.1"/>
</dbReference>
<sequence>MVNFGMFRGMVTQITEFPISADGTGDGCYKLIRLEDGPGGVVEFVAGPGTYFVDQAIVNVGDGVTGYYDRNAPVPLIYPPRYQALVLVKESPGMNVKVDQFDRQLVSSDGMLKLNVAPYTQLRLTNGQPFKGELANRNLIVMYGPSTMSIPAQTTPYKIIVWC</sequence>
<proteinExistence type="predicted"/>
<evidence type="ECO:0000313" key="2">
    <source>
        <dbReference type="Proteomes" id="UP001596990"/>
    </source>
</evidence>
<name>A0ABW3L3F0_9BACI</name>
<evidence type="ECO:0000313" key="1">
    <source>
        <dbReference type="EMBL" id="MFD1019513.1"/>
    </source>
</evidence>
<protein>
    <submittedName>
        <fullName evidence="1">Uncharacterized protein</fullName>
    </submittedName>
</protein>
<accession>A0ABW3L3F0</accession>
<dbReference type="Proteomes" id="UP001596990">
    <property type="component" value="Unassembled WGS sequence"/>
</dbReference>
<keyword evidence="2" id="KW-1185">Reference proteome</keyword>